<dbReference type="SUPFAM" id="SSF69065">
    <property type="entry name" value="RNase III domain-like"/>
    <property type="match status" value="2"/>
</dbReference>
<keyword evidence="3" id="KW-0540">Nuclease</keyword>
<evidence type="ECO:0000256" key="1">
    <source>
        <dbReference type="ARBA" id="ARBA00001936"/>
    </source>
</evidence>
<proteinExistence type="predicted"/>
<dbReference type="FunFam" id="1.10.1520.10:FF:000004">
    <property type="entry name" value="Endoribonuclease dicer-like 1"/>
    <property type="match status" value="1"/>
</dbReference>
<dbReference type="SMART" id="SM00535">
    <property type="entry name" value="RIBOc"/>
    <property type="match status" value="2"/>
</dbReference>
<dbReference type="InterPro" id="IPR036389">
    <property type="entry name" value="RNase_III_sf"/>
</dbReference>
<comment type="cofactor">
    <cofactor evidence="2">
        <name>Mg(2+)</name>
        <dbReference type="ChEBI" id="CHEBI:18420"/>
    </cofactor>
</comment>
<dbReference type="PROSITE" id="PS50142">
    <property type="entry name" value="RNASE_3_2"/>
    <property type="match status" value="2"/>
</dbReference>
<keyword evidence="9" id="KW-0694">RNA-binding</keyword>
<keyword evidence="6" id="KW-0255">Endonuclease</keyword>
<keyword evidence="7" id="KW-0378">Hydrolase</keyword>
<keyword evidence="8" id="KW-0460">Magnesium</keyword>
<comment type="cofactor">
    <cofactor evidence="1">
        <name>Mn(2+)</name>
        <dbReference type="ChEBI" id="CHEBI:29035"/>
    </cofactor>
</comment>
<dbReference type="GO" id="GO:0000166">
    <property type="term" value="F:nucleotide binding"/>
    <property type="evidence" value="ECO:0007669"/>
    <property type="project" value="UniProtKB-KW"/>
</dbReference>
<evidence type="ECO:0000256" key="4">
    <source>
        <dbReference type="ARBA" id="ARBA00022723"/>
    </source>
</evidence>
<evidence type="ECO:0000259" key="10">
    <source>
        <dbReference type="PROSITE" id="PS50142"/>
    </source>
</evidence>
<accession>A0AA88JE43</accession>
<comment type="caution">
    <text evidence="11">The sequence shown here is derived from an EMBL/GenBank/DDBJ whole genome shotgun (WGS) entry which is preliminary data.</text>
</comment>
<dbReference type="GO" id="GO:0005634">
    <property type="term" value="C:nucleus"/>
    <property type="evidence" value="ECO:0007669"/>
    <property type="project" value="TreeGrafter"/>
</dbReference>
<feature type="non-terminal residue" evidence="11">
    <location>
        <position position="1"/>
    </location>
</feature>
<evidence type="ECO:0000256" key="2">
    <source>
        <dbReference type="ARBA" id="ARBA00001946"/>
    </source>
</evidence>
<dbReference type="Pfam" id="PF00636">
    <property type="entry name" value="Ribonuclease_3"/>
    <property type="match status" value="2"/>
</dbReference>
<keyword evidence="12" id="KW-1185">Reference proteome</keyword>
<dbReference type="EMBL" id="BTGU01001208">
    <property type="protein sequence ID" value="GMN70654.1"/>
    <property type="molecule type" value="Genomic_DNA"/>
</dbReference>
<name>A0AA88JE43_FICCA</name>
<dbReference type="PANTHER" id="PTHR14950">
    <property type="entry name" value="DICER-RELATED"/>
    <property type="match status" value="1"/>
</dbReference>
<feature type="domain" description="RNase III" evidence="10">
    <location>
        <begin position="210"/>
        <end position="349"/>
    </location>
</feature>
<organism evidence="11 12">
    <name type="scientific">Ficus carica</name>
    <name type="common">Common fig</name>
    <dbReference type="NCBI Taxonomy" id="3494"/>
    <lineage>
        <taxon>Eukaryota</taxon>
        <taxon>Viridiplantae</taxon>
        <taxon>Streptophyta</taxon>
        <taxon>Embryophyta</taxon>
        <taxon>Tracheophyta</taxon>
        <taxon>Spermatophyta</taxon>
        <taxon>Magnoliopsida</taxon>
        <taxon>eudicotyledons</taxon>
        <taxon>Gunneridae</taxon>
        <taxon>Pentapetalae</taxon>
        <taxon>rosids</taxon>
        <taxon>fabids</taxon>
        <taxon>Rosales</taxon>
        <taxon>Moraceae</taxon>
        <taxon>Ficeae</taxon>
        <taxon>Ficus</taxon>
    </lineage>
</organism>
<evidence type="ECO:0000313" key="12">
    <source>
        <dbReference type="Proteomes" id="UP001187192"/>
    </source>
</evidence>
<dbReference type="Proteomes" id="UP001187192">
    <property type="component" value="Unassembled WGS sequence"/>
</dbReference>
<dbReference type="PROSITE" id="PS00517">
    <property type="entry name" value="RNASE_3_1"/>
    <property type="match status" value="1"/>
</dbReference>
<dbReference type="Gene3D" id="2.170.260.10">
    <property type="entry name" value="paz domain"/>
    <property type="match status" value="1"/>
</dbReference>
<evidence type="ECO:0000256" key="3">
    <source>
        <dbReference type="ARBA" id="ARBA00022722"/>
    </source>
</evidence>
<dbReference type="GO" id="GO:0003723">
    <property type="term" value="F:RNA binding"/>
    <property type="evidence" value="ECO:0007669"/>
    <property type="project" value="UniProtKB-KW"/>
</dbReference>
<dbReference type="InterPro" id="IPR003100">
    <property type="entry name" value="PAZ_dom"/>
</dbReference>
<dbReference type="Gene3D" id="1.10.1520.10">
    <property type="entry name" value="Ribonuclease III domain"/>
    <property type="match status" value="2"/>
</dbReference>
<dbReference type="AlphaFoldDB" id="A0AA88JE43"/>
<dbReference type="GO" id="GO:0005737">
    <property type="term" value="C:cytoplasm"/>
    <property type="evidence" value="ECO:0007669"/>
    <property type="project" value="TreeGrafter"/>
</dbReference>
<dbReference type="SMART" id="SM00949">
    <property type="entry name" value="PAZ"/>
    <property type="match status" value="1"/>
</dbReference>
<evidence type="ECO:0000256" key="5">
    <source>
        <dbReference type="ARBA" id="ARBA00022741"/>
    </source>
</evidence>
<dbReference type="GO" id="GO:0030422">
    <property type="term" value="P:siRNA processing"/>
    <property type="evidence" value="ECO:0007669"/>
    <property type="project" value="TreeGrafter"/>
</dbReference>
<keyword evidence="4" id="KW-0479">Metal-binding</keyword>
<reference evidence="11" key="1">
    <citation type="submission" date="2023-07" db="EMBL/GenBank/DDBJ databases">
        <title>draft genome sequence of fig (Ficus carica).</title>
        <authorList>
            <person name="Takahashi T."/>
            <person name="Nishimura K."/>
        </authorList>
    </citation>
    <scope>NUCLEOTIDE SEQUENCE</scope>
</reference>
<dbReference type="PANTHER" id="PTHR14950:SF15">
    <property type="entry name" value="DICER-LIKE PROTEIN 4"/>
    <property type="match status" value="1"/>
</dbReference>
<evidence type="ECO:0000256" key="6">
    <source>
        <dbReference type="ARBA" id="ARBA00022759"/>
    </source>
</evidence>
<dbReference type="GO" id="GO:0004525">
    <property type="term" value="F:ribonuclease III activity"/>
    <property type="evidence" value="ECO:0007669"/>
    <property type="project" value="InterPro"/>
</dbReference>
<dbReference type="GO" id="GO:0046872">
    <property type="term" value="F:metal ion binding"/>
    <property type="evidence" value="ECO:0007669"/>
    <property type="project" value="UniProtKB-KW"/>
</dbReference>
<keyword evidence="5" id="KW-0547">Nucleotide-binding</keyword>
<evidence type="ECO:0000256" key="8">
    <source>
        <dbReference type="ARBA" id="ARBA00022842"/>
    </source>
</evidence>
<sequence length="574" mass="64771">MFLKVILDRTEFVSDHVSLGKNNCFESSSSTFYLLLPVNFHHHENTLSIDWKTIRKCLSSPVFTSPENTVEKEFLVSKDTLQLADGCRTISDVENSLVYAPHDKTFGIQLKYPEQPLLRAKPLFSLQNLLLDRSQDESASNYKEEFFKYLPPELCQLKILGFSKDIGSSISLLPSLMHRLENLLVAIELKNELSASFPEGSAVTACRVLEALTTERCQEGFSLERLEILGDAFLKFAVARNLFLSHDTLREGPLTKKRSKTVSNLNLLQLACKRNLQVYIRDQTFDPSQFFACGRSCPVICNSETEKSIHVKDVNDGEVRCSKGHHWIHKKTIADVLEALVGAFIVDSGFKAATAFLRWIGIQVDFEASQVIDLCVASTRNIEHAAQINIGDLEGSLGYQFLHKGLLTQAFVHSSYDKHGGDCRQRLEFLGDAVLDYLVTSYLYSAYPELKAGQLTDLRSMFVNNKFFAKVAADQSFQNFFLSDDSILSKNINEYVDFIQAPPSESIMDDRPKFPKPLSDLVESCVGSILLDTGFNLERVWEIMLSFLDPIISSPTLQLNPIRELQELCQSHSW</sequence>
<dbReference type="CDD" id="cd00593">
    <property type="entry name" value="RIBOc"/>
    <property type="match status" value="2"/>
</dbReference>
<evidence type="ECO:0000256" key="9">
    <source>
        <dbReference type="ARBA" id="ARBA00022884"/>
    </source>
</evidence>
<protein>
    <recommendedName>
        <fullName evidence="10">RNase III domain-containing protein</fullName>
    </recommendedName>
</protein>
<evidence type="ECO:0000313" key="11">
    <source>
        <dbReference type="EMBL" id="GMN70654.1"/>
    </source>
</evidence>
<gene>
    <name evidence="11" type="ORF">TIFTF001_039694</name>
</gene>
<feature type="domain" description="RNase III" evidence="10">
    <location>
        <begin position="390"/>
        <end position="534"/>
    </location>
</feature>
<dbReference type="InterPro" id="IPR000999">
    <property type="entry name" value="RNase_III_dom"/>
</dbReference>
<evidence type="ECO:0000256" key="7">
    <source>
        <dbReference type="ARBA" id="ARBA00022801"/>
    </source>
</evidence>